<dbReference type="EnsemblPlants" id="TuG1812G0300003234.01.T01">
    <property type="protein sequence ID" value="TuG1812G0300003234.01.T01.cds256859"/>
    <property type="gene ID" value="TuG1812G0300003234.01"/>
</dbReference>
<name>A0A8R7TWX5_TRIUA</name>
<dbReference type="Proteomes" id="UP000015106">
    <property type="component" value="Chromosome 3"/>
</dbReference>
<reference evidence="2" key="1">
    <citation type="journal article" date="2013" name="Nature">
        <title>Draft genome of the wheat A-genome progenitor Triticum urartu.</title>
        <authorList>
            <person name="Ling H.Q."/>
            <person name="Zhao S."/>
            <person name="Liu D."/>
            <person name="Wang J."/>
            <person name="Sun H."/>
            <person name="Zhang C."/>
            <person name="Fan H."/>
            <person name="Li D."/>
            <person name="Dong L."/>
            <person name="Tao Y."/>
            <person name="Gao C."/>
            <person name="Wu H."/>
            <person name="Li Y."/>
            <person name="Cui Y."/>
            <person name="Guo X."/>
            <person name="Zheng S."/>
            <person name="Wang B."/>
            <person name="Yu K."/>
            <person name="Liang Q."/>
            <person name="Yang W."/>
            <person name="Lou X."/>
            <person name="Chen J."/>
            <person name="Feng M."/>
            <person name="Jian J."/>
            <person name="Zhang X."/>
            <person name="Luo G."/>
            <person name="Jiang Y."/>
            <person name="Liu J."/>
            <person name="Wang Z."/>
            <person name="Sha Y."/>
            <person name="Zhang B."/>
            <person name="Wu H."/>
            <person name="Tang D."/>
            <person name="Shen Q."/>
            <person name="Xue P."/>
            <person name="Zou S."/>
            <person name="Wang X."/>
            <person name="Liu X."/>
            <person name="Wang F."/>
            <person name="Yang Y."/>
            <person name="An X."/>
            <person name="Dong Z."/>
            <person name="Zhang K."/>
            <person name="Zhang X."/>
            <person name="Luo M.C."/>
            <person name="Dvorak J."/>
            <person name="Tong Y."/>
            <person name="Wang J."/>
            <person name="Yang H."/>
            <person name="Li Z."/>
            <person name="Wang D."/>
            <person name="Zhang A."/>
            <person name="Wang J."/>
        </authorList>
    </citation>
    <scope>NUCLEOTIDE SEQUENCE</scope>
    <source>
        <strain evidence="2">cv. G1812</strain>
    </source>
</reference>
<keyword evidence="2" id="KW-1185">Reference proteome</keyword>
<dbReference type="Gramene" id="TuG1812G0300003234.01.T01">
    <property type="protein sequence ID" value="TuG1812G0300003234.01.T01.cds256859"/>
    <property type="gene ID" value="TuG1812G0300003234.01"/>
</dbReference>
<reference evidence="1" key="2">
    <citation type="submission" date="2018-03" db="EMBL/GenBank/DDBJ databases">
        <title>The Triticum urartu genome reveals the dynamic nature of wheat genome evolution.</title>
        <authorList>
            <person name="Ling H."/>
            <person name="Ma B."/>
            <person name="Shi X."/>
            <person name="Liu H."/>
            <person name="Dong L."/>
            <person name="Sun H."/>
            <person name="Cao Y."/>
            <person name="Gao Q."/>
            <person name="Zheng S."/>
            <person name="Li Y."/>
            <person name="Yu Y."/>
            <person name="Du H."/>
            <person name="Qi M."/>
            <person name="Li Y."/>
            <person name="Yu H."/>
            <person name="Cui Y."/>
            <person name="Wang N."/>
            <person name="Chen C."/>
            <person name="Wu H."/>
            <person name="Zhao Y."/>
            <person name="Zhang J."/>
            <person name="Li Y."/>
            <person name="Zhou W."/>
            <person name="Zhang B."/>
            <person name="Hu W."/>
            <person name="Eijk M."/>
            <person name="Tang J."/>
            <person name="Witsenboer H."/>
            <person name="Zhao S."/>
            <person name="Li Z."/>
            <person name="Zhang A."/>
            <person name="Wang D."/>
            <person name="Liang C."/>
        </authorList>
    </citation>
    <scope>NUCLEOTIDE SEQUENCE [LARGE SCALE GENOMIC DNA]</scope>
    <source>
        <strain evidence="1">cv. G1812</strain>
    </source>
</reference>
<sequence length="60" mass="7044">MQQKQKFILNGSTRKQILVTMVWMKHGTSLHRRDARLLSYRVDILSSQMIKQNSCCHANI</sequence>
<organism evidence="1 2">
    <name type="scientific">Triticum urartu</name>
    <name type="common">Red wild einkorn</name>
    <name type="synonym">Crithodium urartu</name>
    <dbReference type="NCBI Taxonomy" id="4572"/>
    <lineage>
        <taxon>Eukaryota</taxon>
        <taxon>Viridiplantae</taxon>
        <taxon>Streptophyta</taxon>
        <taxon>Embryophyta</taxon>
        <taxon>Tracheophyta</taxon>
        <taxon>Spermatophyta</taxon>
        <taxon>Magnoliopsida</taxon>
        <taxon>Liliopsida</taxon>
        <taxon>Poales</taxon>
        <taxon>Poaceae</taxon>
        <taxon>BOP clade</taxon>
        <taxon>Pooideae</taxon>
        <taxon>Triticodae</taxon>
        <taxon>Triticeae</taxon>
        <taxon>Triticinae</taxon>
        <taxon>Triticum</taxon>
    </lineage>
</organism>
<evidence type="ECO:0000313" key="1">
    <source>
        <dbReference type="EnsemblPlants" id="TuG1812G0300003234.01.T01.cds256859"/>
    </source>
</evidence>
<evidence type="ECO:0000313" key="2">
    <source>
        <dbReference type="Proteomes" id="UP000015106"/>
    </source>
</evidence>
<gene>
    <name evidence="1" type="primary">LOC125544646</name>
</gene>
<dbReference type="AlphaFoldDB" id="A0A8R7TWX5"/>
<reference evidence="1" key="3">
    <citation type="submission" date="2022-06" db="UniProtKB">
        <authorList>
            <consortium name="EnsemblPlants"/>
        </authorList>
    </citation>
    <scope>IDENTIFICATION</scope>
</reference>
<protein>
    <submittedName>
        <fullName evidence="1">Uncharacterized protein</fullName>
    </submittedName>
</protein>
<accession>A0A8R7TWX5</accession>
<proteinExistence type="predicted"/>